<dbReference type="KEGG" id="mend:L6E24_08190"/>
<gene>
    <name evidence="2" type="ORF">L6E24_08190</name>
</gene>
<accession>A0A9E7PJY5</accession>
<keyword evidence="3" id="KW-1185">Reference proteome</keyword>
<proteinExistence type="predicted"/>
<feature type="transmembrane region" description="Helical" evidence="1">
    <location>
        <begin position="192"/>
        <end position="215"/>
    </location>
</feature>
<dbReference type="Pfam" id="PF04307">
    <property type="entry name" value="YdjM"/>
    <property type="match status" value="1"/>
</dbReference>
<keyword evidence="1" id="KW-0812">Transmembrane</keyword>
<protein>
    <submittedName>
        <fullName evidence="2">Metal-dependent hydrolase</fullName>
    </submittedName>
</protein>
<name>A0A9E7PJY5_9EURY</name>
<feature type="transmembrane region" description="Helical" evidence="1">
    <location>
        <begin position="141"/>
        <end position="159"/>
    </location>
</feature>
<evidence type="ECO:0000256" key="1">
    <source>
        <dbReference type="SAM" id="Phobius"/>
    </source>
</evidence>
<dbReference type="EMBL" id="CP096115">
    <property type="protein sequence ID" value="UUX91358.1"/>
    <property type="molecule type" value="Genomic_DNA"/>
</dbReference>
<evidence type="ECO:0000313" key="3">
    <source>
        <dbReference type="Proteomes" id="UP001060368"/>
    </source>
</evidence>
<dbReference type="GeneID" id="74307673"/>
<evidence type="ECO:0000313" key="2">
    <source>
        <dbReference type="EMBL" id="UUX91358.1"/>
    </source>
</evidence>
<feature type="transmembrane region" description="Helical" evidence="1">
    <location>
        <begin position="221"/>
        <end position="241"/>
    </location>
</feature>
<feature type="transmembrane region" description="Helical" evidence="1">
    <location>
        <begin position="7"/>
        <end position="39"/>
    </location>
</feature>
<dbReference type="InterPro" id="IPR007404">
    <property type="entry name" value="YdjM-like"/>
</dbReference>
<keyword evidence="1" id="KW-0472">Membrane</keyword>
<organism evidence="2 3">
    <name type="scientific">Methanoplanus endosymbiosus</name>
    <dbReference type="NCBI Taxonomy" id="33865"/>
    <lineage>
        <taxon>Archaea</taxon>
        <taxon>Methanobacteriati</taxon>
        <taxon>Methanobacteriota</taxon>
        <taxon>Stenosarchaea group</taxon>
        <taxon>Methanomicrobia</taxon>
        <taxon>Methanomicrobiales</taxon>
        <taxon>Methanomicrobiaceae</taxon>
        <taxon>Methanoplanus</taxon>
    </lineage>
</organism>
<dbReference type="GO" id="GO:0016787">
    <property type="term" value="F:hydrolase activity"/>
    <property type="evidence" value="ECO:0007669"/>
    <property type="project" value="UniProtKB-KW"/>
</dbReference>
<dbReference type="Proteomes" id="UP001060368">
    <property type="component" value="Chromosome"/>
</dbReference>
<keyword evidence="1" id="KW-1133">Transmembrane helix</keyword>
<reference evidence="2" key="1">
    <citation type="submission" date="2022-04" db="EMBL/GenBank/DDBJ databases">
        <title>Complete genome of Methanoplanus endosymbiosus DSM 3599.</title>
        <authorList>
            <person name="Chen S.-C."/>
            <person name="You Y.-T."/>
            <person name="Zhou Y.-Z."/>
            <person name="Lai M.-C."/>
        </authorList>
    </citation>
    <scope>NUCLEOTIDE SEQUENCE</scope>
    <source>
        <strain evidence="2">DSM 3599</strain>
    </source>
</reference>
<dbReference type="AlphaFoldDB" id="A0A9E7PJY5"/>
<feature type="transmembrane region" description="Helical" evidence="1">
    <location>
        <begin position="72"/>
        <end position="97"/>
    </location>
</feature>
<feature type="transmembrane region" description="Helical" evidence="1">
    <location>
        <begin position="109"/>
        <end position="135"/>
    </location>
</feature>
<keyword evidence="2" id="KW-0378">Hydrolase</keyword>
<sequence length="243" mass="26049">MNGEEHVILSLLSAGVILTPLLGSIGPIIPLVCLIGVFIGSLAPDADTPASSIMHGFSGRQGRLRSVKRHTIIFLPLFGYILRYLVFYPASAVVWLFTLGREKPRHRGVMHSLLGAVIAALVIGLILYGTVVILAGFDAKIWIYAFLSGFLFGYLMHLIEDSCTRHGVRWLYPLSKAKLSGNLAAESSGIRLSFVVVAGAFLFVLISSPVLHIPVPEGGGLAYGFIILSIAWVAVMAVAGVHS</sequence>
<dbReference type="RefSeq" id="WP_257741511.1">
    <property type="nucleotide sequence ID" value="NZ_CP096115.1"/>
</dbReference>